<sequence>MKPIWAESLRQAQGMLASWMAKNEAGIPSYQQDTRTLSLNVLAAIGFGSHHDFRRSDEPAEDEIGGYHDSLKTVLDNIILLMLVPFHILIKLPRRYARIGKAAIAFKRHMVKLLDDETAALNQGKPSSGAIIPSFVRAADLHHRQQRSSSETSGASGKAGLSVEEIFGDLFVINFAGHDTTANMSAFAMLCLAAHPEIQAWVAEEVALATAEYVRLEDWDYKKVYPQLVRCRAVVYETLRLYPPVPALPSITSHGTQTLRVGTQDLYLPVGTTIASNLRAMQMHPHFWPDAEKWRPSRWVANPAPAASPLTRETMAKEKFQEPSNTIFFPWGEGPQVCPGKKFAEVEEVAVLACLLKAHRLTIKKRHDAESDEAVNARFEECVNDIDLEMLVRLRDGDQVTLVCTKA</sequence>
<keyword evidence="4" id="KW-0408">Iron</keyword>
<accession>A0ABR2IJE2</accession>
<evidence type="ECO:0000256" key="2">
    <source>
        <dbReference type="ARBA" id="ARBA00022617"/>
    </source>
</evidence>
<keyword evidence="6" id="KW-1185">Reference proteome</keyword>
<dbReference type="InterPro" id="IPR001128">
    <property type="entry name" value="Cyt_P450"/>
</dbReference>
<comment type="caution">
    <text evidence="5">The sequence shown here is derived from an EMBL/GenBank/DDBJ whole genome shotgun (WGS) entry which is preliminary data.</text>
</comment>
<evidence type="ECO:0000256" key="1">
    <source>
        <dbReference type="ARBA" id="ARBA00010617"/>
    </source>
</evidence>
<dbReference type="InterPro" id="IPR050121">
    <property type="entry name" value="Cytochrome_P450_monoxygenase"/>
</dbReference>
<protein>
    <submittedName>
        <fullName evidence="5">Cytochrome P450</fullName>
    </submittedName>
</protein>
<dbReference type="PRINTS" id="PR00385">
    <property type="entry name" value="P450"/>
</dbReference>
<evidence type="ECO:0000313" key="5">
    <source>
        <dbReference type="EMBL" id="KAK8863460.1"/>
    </source>
</evidence>
<comment type="similarity">
    <text evidence="1">Belongs to the cytochrome P450 family.</text>
</comment>
<evidence type="ECO:0000313" key="6">
    <source>
        <dbReference type="Proteomes" id="UP001390339"/>
    </source>
</evidence>
<dbReference type="PRINTS" id="PR00463">
    <property type="entry name" value="EP450I"/>
</dbReference>
<evidence type="ECO:0000256" key="3">
    <source>
        <dbReference type="ARBA" id="ARBA00022723"/>
    </source>
</evidence>
<dbReference type="Pfam" id="PF00067">
    <property type="entry name" value="p450"/>
    <property type="match status" value="1"/>
</dbReference>
<dbReference type="Gene3D" id="1.10.630.10">
    <property type="entry name" value="Cytochrome P450"/>
    <property type="match status" value="1"/>
</dbReference>
<dbReference type="InterPro" id="IPR002401">
    <property type="entry name" value="Cyt_P450_E_grp-I"/>
</dbReference>
<gene>
    <name evidence="5" type="ORF">PGQ11_009695</name>
</gene>
<dbReference type="SUPFAM" id="SSF48264">
    <property type="entry name" value="Cytochrome P450"/>
    <property type="match status" value="1"/>
</dbReference>
<reference evidence="5 6" key="1">
    <citation type="journal article" date="2024" name="IMA Fungus">
        <title>Apiospora arundinis, a panoply of carbohydrate-active enzymes and secondary metabolites.</title>
        <authorList>
            <person name="Sorensen T."/>
            <person name="Petersen C."/>
            <person name="Muurmann A.T."/>
            <person name="Christiansen J.V."/>
            <person name="Brundto M.L."/>
            <person name="Overgaard C.K."/>
            <person name="Boysen A.T."/>
            <person name="Wollenberg R.D."/>
            <person name="Larsen T.O."/>
            <person name="Sorensen J.L."/>
            <person name="Nielsen K.L."/>
            <person name="Sondergaard T.E."/>
        </authorList>
    </citation>
    <scope>NUCLEOTIDE SEQUENCE [LARGE SCALE GENOMIC DNA]</scope>
    <source>
        <strain evidence="5 6">AAU 773</strain>
    </source>
</reference>
<evidence type="ECO:0000256" key="4">
    <source>
        <dbReference type="ARBA" id="ARBA00023004"/>
    </source>
</evidence>
<dbReference type="InterPro" id="IPR036396">
    <property type="entry name" value="Cyt_P450_sf"/>
</dbReference>
<proteinExistence type="inferred from homology"/>
<dbReference type="PANTHER" id="PTHR24305:SF166">
    <property type="entry name" value="CYTOCHROME P450 12A4, MITOCHONDRIAL-RELATED"/>
    <property type="match status" value="1"/>
</dbReference>
<keyword evidence="2" id="KW-0349">Heme</keyword>
<dbReference type="Proteomes" id="UP001390339">
    <property type="component" value="Unassembled WGS sequence"/>
</dbReference>
<keyword evidence="3" id="KW-0479">Metal-binding</keyword>
<organism evidence="5 6">
    <name type="scientific">Apiospora arundinis</name>
    <dbReference type="NCBI Taxonomy" id="335852"/>
    <lineage>
        <taxon>Eukaryota</taxon>
        <taxon>Fungi</taxon>
        <taxon>Dikarya</taxon>
        <taxon>Ascomycota</taxon>
        <taxon>Pezizomycotina</taxon>
        <taxon>Sordariomycetes</taxon>
        <taxon>Xylariomycetidae</taxon>
        <taxon>Amphisphaeriales</taxon>
        <taxon>Apiosporaceae</taxon>
        <taxon>Apiospora</taxon>
    </lineage>
</organism>
<name>A0ABR2IJE2_9PEZI</name>
<dbReference type="PANTHER" id="PTHR24305">
    <property type="entry name" value="CYTOCHROME P450"/>
    <property type="match status" value="1"/>
</dbReference>
<dbReference type="EMBL" id="JAPCWZ010000005">
    <property type="protein sequence ID" value="KAK8863460.1"/>
    <property type="molecule type" value="Genomic_DNA"/>
</dbReference>